<dbReference type="EMBL" id="QKZI01000002">
    <property type="protein sequence ID" value="PZX05557.1"/>
    <property type="molecule type" value="Genomic_DNA"/>
</dbReference>
<keyword evidence="3" id="KW-1185">Reference proteome</keyword>
<keyword evidence="1" id="KW-1133">Transmembrane helix</keyword>
<dbReference type="Proteomes" id="UP000248646">
    <property type="component" value="Unassembled WGS sequence"/>
</dbReference>
<dbReference type="RefSeq" id="WP_245909239.1">
    <property type="nucleotide sequence ID" value="NZ_QKZI01000002.1"/>
</dbReference>
<keyword evidence="1" id="KW-0472">Membrane</keyword>
<feature type="transmembrane region" description="Helical" evidence="1">
    <location>
        <begin position="7"/>
        <end position="28"/>
    </location>
</feature>
<organism evidence="2 3">
    <name type="scientific">Psychrobacillus insolitus</name>
    <dbReference type="NCBI Taxonomy" id="1461"/>
    <lineage>
        <taxon>Bacteria</taxon>
        <taxon>Bacillati</taxon>
        <taxon>Bacillota</taxon>
        <taxon>Bacilli</taxon>
        <taxon>Bacillales</taxon>
        <taxon>Bacillaceae</taxon>
        <taxon>Psychrobacillus</taxon>
    </lineage>
</organism>
<keyword evidence="1" id="KW-0812">Transmembrane</keyword>
<feature type="transmembrane region" description="Helical" evidence="1">
    <location>
        <begin position="40"/>
        <end position="61"/>
    </location>
</feature>
<protein>
    <submittedName>
        <fullName evidence="2">Uncharacterized protein</fullName>
    </submittedName>
</protein>
<reference evidence="2 3" key="1">
    <citation type="submission" date="2018-06" db="EMBL/GenBank/DDBJ databases">
        <title>Genomic Encyclopedia of Type Strains, Phase IV (KMG-IV): sequencing the most valuable type-strain genomes for metagenomic binning, comparative biology and taxonomic classification.</title>
        <authorList>
            <person name="Goeker M."/>
        </authorList>
    </citation>
    <scope>NUCLEOTIDE SEQUENCE [LARGE SCALE GENOMIC DNA]</scope>
    <source>
        <strain evidence="2 3">DSM 5</strain>
    </source>
</reference>
<evidence type="ECO:0000256" key="1">
    <source>
        <dbReference type="SAM" id="Phobius"/>
    </source>
</evidence>
<evidence type="ECO:0000313" key="2">
    <source>
        <dbReference type="EMBL" id="PZX05557.1"/>
    </source>
</evidence>
<sequence>MKKYSFIGPLVAMVLPLVLFLCLRFGFIADPRFMDPEGHFYIVSVVAFLSAIIAIAVGIAGKDCKILK</sequence>
<evidence type="ECO:0000313" key="3">
    <source>
        <dbReference type="Proteomes" id="UP000248646"/>
    </source>
</evidence>
<comment type="caution">
    <text evidence="2">The sequence shown here is derived from an EMBL/GenBank/DDBJ whole genome shotgun (WGS) entry which is preliminary data.</text>
</comment>
<name>A0A2W7PD05_9BACI</name>
<accession>A0A2W7PD05</accession>
<proteinExistence type="predicted"/>
<dbReference type="AlphaFoldDB" id="A0A2W7PD05"/>
<gene>
    <name evidence="2" type="ORF">C7437_1028</name>
</gene>